<evidence type="ECO:0008006" key="4">
    <source>
        <dbReference type="Google" id="ProtNLM"/>
    </source>
</evidence>
<dbReference type="RefSeq" id="WP_228105576.1">
    <property type="nucleotide sequence ID" value="NZ_CP101637.1"/>
</dbReference>
<feature type="transmembrane region" description="Helical" evidence="1">
    <location>
        <begin position="120"/>
        <end position="140"/>
    </location>
</feature>
<evidence type="ECO:0000313" key="2">
    <source>
        <dbReference type="EMBL" id="WMT82665.1"/>
    </source>
</evidence>
<dbReference type="Proteomes" id="UP001235030">
    <property type="component" value="Chromosome"/>
</dbReference>
<feature type="transmembrane region" description="Helical" evidence="1">
    <location>
        <begin position="152"/>
        <end position="176"/>
    </location>
</feature>
<organism evidence="2 3">
    <name type="scientific">Terrisporobacter mayombei</name>
    <dbReference type="NCBI Taxonomy" id="1541"/>
    <lineage>
        <taxon>Bacteria</taxon>
        <taxon>Bacillati</taxon>
        <taxon>Bacillota</taxon>
        <taxon>Clostridia</taxon>
        <taxon>Peptostreptococcales</taxon>
        <taxon>Peptostreptococcaceae</taxon>
        <taxon>Terrisporobacter</taxon>
    </lineage>
</organism>
<reference evidence="2 3" key="1">
    <citation type="submission" date="2022-07" db="EMBL/GenBank/DDBJ databases">
        <title>Genome sequence of Terrisporobacter mayombei DSM6539.</title>
        <authorList>
            <person name="Boeer T."/>
            <person name="Bengelsdorf F.R."/>
            <person name="Daniel R."/>
            <person name="Poehlein A."/>
        </authorList>
    </citation>
    <scope>NUCLEOTIDE SEQUENCE [LARGE SCALE GENOMIC DNA]</scope>
    <source>
        <strain evidence="2 3">DSM 6539</strain>
    </source>
</reference>
<keyword evidence="1" id="KW-0812">Transmembrane</keyword>
<keyword evidence="1" id="KW-0472">Membrane</keyword>
<name>A0ABY9Q630_9FIRM</name>
<dbReference type="EMBL" id="CP101637">
    <property type="protein sequence ID" value="WMT82665.1"/>
    <property type="molecule type" value="Genomic_DNA"/>
</dbReference>
<keyword evidence="3" id="KW-1185">Reference proteome</keyword>
<sequence length="181" mass="20569">MAKNIKYVPSGGLLLSEEKDMKKLSKLAKEGWMLESFEKLSYKLIKSEPEDIEYCVDYNEDKDDWNEYISLFENSDWEYICSYEGYHFFKAPKGTKPIYTDKETLSLKYEKQYKLMKKSIIGTVVLILACILGIGFISMLNNGSNTLRGLKIVLSSGVGAGIGILIPFIICAVIAYKKIEN</sequence>
<gene>
    <name evidence="2" type="ORF">TEMA_31530</name>
</gene>
<proteinExistence type="predicted"/>
<evidence type="ECO:0000313" key="3">
    <source>
        <dbReference type="Proteomes" id="UP001235030"/>
    </source>
</evidence>
<keyword evidence="1" id="KW-1133">Transmembrane helix</keyword>
<protein>
    <recommendedName>
        <fullName evidence="4">DUF2812 domain-containing protein</fullName>
    </recommendedName>
</protein>
<evidence type="ECO:0000256" key="1">
    <source>
        <dbReference type="SAM" id="Phobius"/>
    </source>
</evidence>
<dbReference type="InterPro" id="IPR021359">
    <property type="entry name" value="DUF2812"/>
</dbReference>
<dbReference type="Pfam" id="PF11193">
    <property type="entry name" value="DUF2812"/>
    <property type="match status" value="1"/>
</dbReference>
<accession>A0ABY9Q630</accession>